<reference evidence="1" key="1">
    <citation type="journal article" date="2013" name="BMC Genomics">
        <title>Unscrambling butterfly oogenesis.</title>
        <authorList>
            <person name="Carter J.M."/>
            <person name="Baker S.C."/>
            <person name="Pink R."/>
            <person name="Carter D.R."/>
            <person name="Collins A."/>
            <person name="Tomlin J."/>
            <person name="Gibbs M."/>
            <person name="Breuker C.J."/>
        </authorList>
    </citation>
    <scope>NUCLEOTIDE SEQUENCE</scope>
    <source>
        <tissue evidence="1">Ovary</tissue>
    </source>
</reference>
<accession>S4PD48</accession>
<feature type="non-terminal residue" evidence="1">
    <location>
        <position position="1"/>
    </location>
</feature>
<sequence>ISSYPLLLVDKSCIAIKIKAFQDRKDGRHANGGTPIFSPCQIPLSTELNLSFDITLQPLSNSALVGNHDLIMR</sequence>
<evidence type="ECO:0000313" key="1">
    <source>
        <dbReference type="EMBL" id="JAA90361.1"/>
    </source>
</evidence>
<protein>
    <submittedName>
        <fullName evidence="1">Uncharacterized protein</fullName>
    </submittedName>
</protein>
<organism evidence="1">
    <name type="scientific">Pararge aegeria</name>
    <name type="common">speckled wood butterfly</name>
    <dbReference type="NCBI Taxonomy" id="116150"/>
    <lineage>
        <taxon>Eukaryota</taxon>
        <taxon>Metazoa</taxon>
        <taxon>Ecdysozoa</taxon>
        <taxon>Arthropoda</taxon>
        <taxon>Hexapoda</taxon>
        <taxon>Insecta</taxon>
        <taxon>Pterygota</taxon>
        <taxon>Neoptera</taxon>
        <taxon>Endopterygota</taxon>
        <taxon>Lepidoptera</taxon>
        <taxon>Glossata</taxon>
        <taxon>Ditrysia</taxon>
        <taxon>Papilionoidea</taxon>
        <taxon>Nymphalidae</taxon>
        <taxon>Satyrinae</taxon>
        <taxon>Satyrini</taxon>
        <taxon>Parargina</taxon>
        <taxon>Pararge</taxon>
    </lineage>
</organism>
<name>S4PD48_9NEOP</name>
<dbReference type="AlphaFoldDB" id="S4PD48"/>
<dbReference type="EMBL" id="GAIX01002199">
    <property type="protein sequence ID" value="JAA90361.1"/>
    <property type="molecule type" value="Transcribed_RNA"/>
</dbReference>
<reference evidence="1" key="2">
    <citation type="submission" date="2013-05" db="EMBL/GenBank/DDBJ databases">
        <authorList>
            <person name="Carter J.-M."/>
            <person name="Baker S.C."/>
            <person name="Pink R."/>
            <person name="Carter D.R.F."/>
            <person name="Collins A."/>
            <person name="Tomlin J."/>
            <person name="Gibbs M."/>
            <person name="Breuker C.J."/>
        </authorList>
    </citation>
    <scope>NUCLEOTIDE SEQUENCE</scope>
    <source>
        <tissue evidence="1">Ovary</tissue>
    </source>
</reference>
<proteinExistence type="predicted"/>